<protein>
    <recommendedName>
        <fullName evidence="2">Lipoprotein</fullName>
    </recommendedName>
</protein>
<name>X1CTJ7_9ZZZZ</name>
<sequence length="245" mass="27686">MKKWIWRILAVIFVLFSLSCATQDEQSEREAEMKKELAKIKYDVPDEPDVNYDVLDNIDISNSEFGVVSLPEDLGKTLTGLFSKYTKVVAPNGKPIHIFGQSGVSDLQVARAREILKYHLADTPGSQYGEDKSGVANRMGDVRATLCYTDTQLKAFALYDIIDKTKLATQDLYATESPVEGSYEYINNKGKPGERFTRDASYEEIFHLVHGKGMQHVVPAYHKEIEEAEKVVRPVLHKIGKIRQK</sequence>
<reference evidence="1" key="1">
    <citation type="journal article" date="2014" name="Front. Microbiol.">
        <title>High frequency of phylogenetically diverse reductive dehalogenase-homologous genes in deep subseafloor sedimentary metagenomes.</title>
        <authorList>
            <person name="Kawai M."/>
            <person name="Futagami T."/>
            <person name="Toyoda A."/>
            <person name="Takaki Y."/>
            <person name="Nishi S."/>
            <person name="Hori S."/>
            <person name="Arai W."/>
            <person name="Tsubouchi T."/>
            <person name="Morono Y."/>
            <person name="Uchiyama I."/>
            <person name="Ito T."/>
            <person name="Fujiyama A."/>
            <person name="Inagaki F."/>
            <person name="Takami H."/>
        </authorList>
    </citation>
    <scope>NUCLEOTIDE SEQUENCE</scope>
    <source>
        <strain evidence="1">Expedition CK06-06</strain>
    </source>
</reference>
<comment type="caution">
    <text evidence="1">The sequence shown here is derived from an EMBL/GenBank/DDBJ whole genome shotgun (WGS) entry which is preliminary data.</text>
</comment>
<dbReference type="EMBL" id="BART01029820">
    <property type="protein sequence ID" value="GAH11112.1"/>
    <property type="molecule type" value="Genomic_DNA"/>
</dbReference>
<gene>
    <name evidence="1" type="ORF">S01H4_52232</name>
</gene>
<evidence type="ECO:0008006" key="2">
    <source>
        <dbReference type="Google" id="ProtNLM"/>
    </source>
</evidence>
<dbReference type="PROSITE" id="PS51257">
    <property type="entry name" value="PROKAR_LIPOPROTEIN"/>
    <property type="match status" value="1"/>
</dbReference>
<proteinExistence type="predicted"/>
<organism evidence="1">
    <name type="scientific">marine sediment metagenome</name>
    <dbReference type="NCBI Taxonomy" id="412755"/>
    <lineage>
        <taxon>unclassified sequences</taxon>
        <taxon>metagenomes</taxon>
        <taxon>ecological metagenomes</taxon>
    </lineage>
</organism>
<accession>X1CTJ7</accession>
<evidence type="ECO:0000313" key="1">
    <source>
        <dbReference type="EMBL" id="GAH11112.1"/>
    </source>
</evidence>
<dbReference type="AlphaFoldDB" id="X1CTJ7"/>